<comment type="caution">
    <text evidence="12">The sequence shown here is derived from an EMBL/GenBank/DDBJ whole genome shotgun (WGS) entry which is preliminary data.</text>
</comment>
<dbReference type="GO" id="GO:0016887">
    <property type="term" value="F:ATP hydrolysis activity"/>
    <property type="evidence" value="ECO:0007669"/>
    <property type="project" value="InterPro"/>
</dbReference>
<dbReference type="GO" id="GO:0005886">
    <property type="term" value="C:plasma membrane"/>
    <property type="evidence" value="ECO:0007669"/>
    <property type="project" value="UniProtKB-SubCell"/>
</dbReference>
<evidence type="ECO:0000256" key="1">
    <source>
        <dbReference type="ARBA" id="ARBA00004202"/>
    </source>
</evidence>
<keyword evidence="3" id="KW-0813">Transport</keyword>
<keyword evidence="12" id="KW-0378">Hydrolase</keyword>
<evidence type="ECO:0000256" key="8">
    <source>
        <dbReference type="ARBA" id="ARBA00023004"/>
    </source>
</evidence>
<dbReference type="SUPFAM" id="SSF52540">
    <property type="entry name" value="P-loop containing nucleoside triphosphate hydrolases"/>
    <property type="match status" value="1"/>
</dbReference>
<dbReference type="InterPro" id="IPR003439">
    <property type="entry name" value="ABC_transporter-like_ATP-bd"/>
</dbReference>
<dbReference type="AlphaFoldDB" id="A0A1B7JXA8"/>
<dbReference type="GO" id="GO:0006826">
    <property type="term" value="P:iron ion transport"/>
    <property type="evidence" value="ECO:0007669"/>
    <property type="project" value="UniProtKB-KW"/>
</dbReference>
<dbReference type="RefSeq" id="WP_064545773.1">
    <property type="nucleotide sequence ID" value="NZ_LXEU01000049.1"/>
</dbReference>
<dbReference type="EC" id="3.6.1.3" evidence="12"/>
<dbReference type="InterPro" id="IPR027417">
    <property type="entry name" value="P-loop_NTPase"/>
</dbReference>
<keyword evidence="4" id="KW-1003">Cell membrane</keyword>
<protein>
    <submittedName>
        <fullName evidence="12">ABC superfamily transporter</fullName>
        <ecNumber evidence="12">3.6.1.15</ecNumber>
        <ecNumber evidence="12">3.6.1.3</ecNumber>
    </submittedName>
</protein>
<reference evidence="12 13" key="1">
    <citation type="submission" date="2016-04" db="EMBL/GenBank/DDBJ databases">
        <title>ATOL: Assembling a taxonomically balanced genome-scale reconstruction of the evolutionary history of the Enterobacteriaceae.</title>
        <authorList>
            <person name="Plunkett G.III."/>
            <person name="Neeno-Eckwall E.C."/>
            <person name="Glasner J.D."/>
            <person name="Perna N.T."/>
        </authorList>
    </citation>
    <scope>NUCLEOTIDE SEQUENCE [LARGE SCALE GENOMIC DNA]</scope>
    <source>
        <strain evidence="12 13">ATCC 51603</strain>
    </source>
</reference>
<dbReference type="InterPro" id="IPR003593">
    <property type="entry name" value="AAA+_ATPase"/>
</dbReference>
<keyword evidence="13" id="KW-1185">Reference proteome</keyword>
<dbReference type="InterPro" id="IPR051535">
    <property type="entry name" value="Siderophore_ABC-ATPase"/>
</dbReference>
<evidence type="ECO:0000313" key="12">
    <source>
        <dbReference type="EMBL" id="OAT52551.1"/>
    </source>
</evidence>
<dbReference type="EMBL" id="LXEU01000049">
    <property type="protein sequence ID" value="OAT52551.1"/>
    <property type="molecule type" value="Genomic_DNA"/>
</dbReference>
<name>A0A1B7JXA8_9ENTR</name>
<dbReference type="Proteomes" id="UP000078386">
    <property type="component" value="Unassembled WGS sequence"/>
</dbReference>
<evidence type="ECO:0000256" key="5">
    <source>
        <dbReference type="ARBA" id="ARBA00022496"/>
    </source>
</evidence>
<evidence type="ECO:0000256" key="6">
    <source>
        <dbReference type="ARBA" id="ARBA00022741"/>
    </source>
</evidence>
<keyword evidence="10" id="KW-0472">Membrane</keyword>
<evidence type="ECO:0000256" key="2">
    <source>
        <dbReference type="ARBA" id="ARBA00005417"/>
    </source>
</evidence>
<gene>
    <name evidence="12" type="ORF">M989_02519</name>
</gene>
<dbReference type="Pfam" id="PF00005">
    <property type="entry name" value="ABC_tran"/>
    <property type="match status" value="1"/>
</dbReference>
<organism evidence="12 13">
    <name type="scientific">Kluyvera georgiana ATCC 51603</name>
    <dbReference type="NCBI Taxonomy" id="1354264"/>
    <lineage>
        <taxon>Bacteria</taxon>
        <taxon>Pseudomonadati</taxon>
        <taxon>Pseudomonadota</taxon>
        <taxon>Gammaproteobacteria</taxon>
        <taxon>Enterobacterales</taxon>
        <taxon>Enterobacteriaceae</taxon>
        <taxon>Kluyvera</taxon>
    </lineage>
</organism>
<dbReference type="SMART" id="SM00382">
    <property type="entry name" value="AAA"/>
    <property type="match status" value="1"/>
</dbReference>
<sequence length="273" mass="30225">MPQRQENPQEPGIVLVSLCAGYGGQRIVNDVNLTLPVGKMTVLAGANGSGKSTLLNTIARMLKPLGGCVRLDGRDIHQQPTKQVARQLGLLPQSPLTPEGLTVFELVSRGRYPWQGLIRQWSPEDERAVEEALRLTGTLEYAHLTVDSLSGGQRQRCWIAMALAQQTPTILLDEPTTWLDLRYQVEILELLQQLTREHGRTVVTVLHDLNFAVNYADTLVFMKQGRVAGVINDSQDCTPALIKQVFDVDVQMLHNPQSGKPLFMPFSARPVTA</sequence>
<keyword evidence="9" id="KW-0406">Ion transport</keyword>
<evidence type="ECO:0000256" key="7">
    <source>
        <dbReference type="ARBA" id="ARBA00022840"/>
    </source>
</evidence>
<proteinExistence type="inferred from homology"/>
<evidence type="ECO:0000313" key="13">
    <source>
        <dbReference type="Proteomes" id="UP000078386"/>
    </source>
</evidence>
<evidence type="ECO:0000256" key="9">
    <source>
        <dbReference type="ARBA" id="ARBA00023065"/>
    </source>
</evidence>
<dbReference type="PANTHER" id="PTHR42771:SF2">
    <property type="entry name" value="IRON(3+)-HYDROXAMATE IMPORT ATP-BINDING PROTEIN FHUC"/>
    <property type="match status" value="1"/>
</dbReference>
<evidence type="ECO:0000256" key="4">
    <source>
        <dbReference type="ARBA" id="ARBA00022475"/>
    </source>
</evidence>
<dbReference type="PROSITE" id="PS50893">
    <property type="entry name" value="ABC_TRANSPORTER_2"/>
    <property type="match status" value="1"/>
</dbReference>
<keyword evidence="8" id="KW-0408">Iron</keyword>
<dbReference type="Gene3D" id="3.40.50.300">
    <property type="entry name" value="P-loop containing nucleotide triphosphate hydrolases"/>
    <property type="match status" value="1"/>
</dbReference>
<keyword evidence="6" id="KW-0547">Nucleotide-binding</keyword>
<evidence type="ECO:0000256" key="3">
    <source>
        <dbReference type="ARBA" id="ARBA00022448"/>
    </source>
</evidence>
<comment type="subcellular location">
    <subcellularLocation>
        <location evidence="1">Cell membrane</location>
        <topology evidence="1">Peripheral membrane protein</topology>
    </subcellularLocation>
</comment>
<keyword evidence="7" id="KW-0067">ATP-binding</keyword>
<evidence type="ECO:0000256" key="10">
    <source>
        <dbReference type="ARBA" id="ARBA00023136"/>
    </source>
</evidence>
<feature type="domain" description="ABC transporter" evidence="11">
    <location>
        <begin position="13"/>
        <end position="249"/>
    </location>
</feature>
<dbReference type="PANTHER" id="PTHR42771">
    <property type="entry name" value="IRON(3+)-HYDROXAMATE IMPORT ATP-BINDING PROTEIN FHUC"/>
    <property type="match status" value="1"/>
</dbReference>
<evidence type="ECO:0000259" key="11">
    <source>
        <dbReference type="PROSITE" id="PS50893"/>
    </source>
</evidence>
<comment type="similarity">
    <text evidence="2">Belongs to the ABC transporter superfamily.</text>
</comment>
<dbReference type="CDD" id="cd03214">
    <property type="entry name" value="ABC_Iron-Siderophores_B12_Hemin"/>
    <property type="match status" value="1"/>
</dbReference>
<dbReference type="FunFam" id="3.40.50.300:FF:000134">
    <property type="entry name" value="Iron-enterobactin ABC transporter ATP-binding protein"/>
    <property type="match status" value="1"/>
</dbReference>
<dbReference type="GO" id="GO:0005524">
    <property type="term" value="F:ATP binding"/>
    <property type="evidence" value="ECO:0007669"/>
    <property type="project" value="UniProtKB-KW"/>
</dbReference>
<dbReference type="EC" id="3.6.1.15" evidence="12"/>
<dbReference type="PATRIC" id="fig|1354264.4.peg.2621"/>
<accession>A0A1B7JXA8</accession>
<keyword evidence="5" id="KW-0410">Iron transport</keyword>